<dbReference type="PANTHER" id="PTHR43685">
    <property type="entry name" value="GLYCOSYLTRANSFERASE"/>
    <property type="match status" value="1"/>
</dbReference>
<name>A0A1J7BL73_9ACTN</name>
<evidence type="ECO:0000256" key="2">
    <source>
        <dbReference type="ARBA" id="ARBA00022676"/>
    </source>
</evidence>
<dbReference type="InterPro" id="IPR001173">
    <property type="entry name" value="Glyco_trans_2-like"/>
</dbReference>
<comment type="similarity">
    <text evidence="1">Belongs to the glycosyltransferase 2 family.</text>
</comment>
<dbReference type="EMBL" id="MLCF01000002">
    <property type="protein sequence ID" value="OIV39333.1"/>
    <property type="molecule type" value="Genomic_DNA"/>
</dbReference>
<dbReference type="InterPro" id="IPR029044">
    <property type="entry name" value="Nucleotide-diphossugar_trans"/>
</dbReference>
<comment type="caution">
    <text evidence="5">The sequence shown here is derived from an EMBL/GenBank/DDBJ whole genome shotgun (WGS) entry which is preliminary data.</text>
</comment>
<dbReference type="AlphaFoldDB" id="A0A1J7BL73"/>
<dbReference type="Pfam" id="PF00535">
    <property type="entry name" value="Glycos_transf_2"/>
    <property type="match status" value="1"/>
</dbReference>
<evidence type="ECO:0000313" key="6">
    <source>
        <dbReference type="Proteomes" id="UP000243342"/>
    </source>
</evidence>
<dbReference type="InterPro" id="IPR050834">
    <property type="entry name" value="Glycosyltransf_2"/>
</dbReference>
<sequence length="279" mass="29975">MVDVSMVMPVHNGMPYLAEALDGIATQTLAMELIVVDDGSSDDSAQVARRAGATVVATPHLGVAAAINLGVTHASGRYIARHDADDVSTPTRLQEQFRFLEDNPAISAVGITSVVIDEDSDAIGRPADGWPHAHHPCTPEEISAMLPGRNPMIGGSVMLRRDALERVGGYRPAFRYASDYDLWLRLDEVGELANLPGGQYRLRRHAKSMWGARGATASVYAVLARHLAAQRRSGGADSLARLGEAEVRDRIAGVVRRVDATGDRTGVVDEVRNLLPELV</sequence>
<gene>
    <name evidence="5" type="ORF">BIV57_00345</name>
</gene>
<evidence type="ECO:0000256" key="3">
    <source>
        <dbReference type="ARBA" id="ARBA00022679"/>
    </source>
</evidence>
<dbReference type="OrthoDB" id="3177103at2"/>
<protein>
    <recommendedName>
        <fullName evidence="4">Glycosyltransferase 2-like domain-containing protein</fullName>
    </recommendedName>
</protein>
<keyword evidence="6" id="KW-1185">Reference proteome</keyword>
<evidence type="ECO:0000313" key="5">
    <source>
        <dbReference type="EMBL" id="OIV39333.1"/>
    </source>
</evidence>
<dbReference type="Gene3D" id="3.90.550.10">
    <property type="entry name" value="Spore Coat Polysaccharide Biosynthesis Protein SpsA, Chain A"/>
    <property type="match status" value="1"/>
</dbReference>
<dbReference type="RefSeq" id="WP_071654533.1">
    <property type="nucleotide sequence ID" value="NZ_MLCF01000002.1"/>
</dbReference>
<proteinExistence type="inferred from homology"/>
<dbReference type="STRING" id="1428644.BIV57_00345"/>
<evidence type="ECO:0000256" key="1">
    <source>
        <dbReference type="ARBA" id="ARBA00006739"/>
    </source>
</evidence>
<dbReference type="Proteomes" id="UP000243342">
    <property type="component" value="Unassembled WGS sequence"/>
</dbReference>
<dbReference type="GO" id="GO:0016757">
    <property type="term" value="F:glycosyltransferase activity"/>
    <property type="evidence" value="ECO:0007669"/>
    <property type="project" value="UniProtKB-KW"/>
</dbReference>
<keyword evidence="2" id="KW-0328">Glycosyltransferase</keyword>
<keyword evidence="3" id="KW-0808">Transferase</keyword>
<feature type="domain" description="Glycosyltransferase 2-like" evidence="4">
    <location>
        <begin position="5"/>
        <end position="167"/>
    </location>
</feature>
<evidence type="ECO:0000259" key="4">
    <source>
        <dbReference type="Pfam" id="PF00535"/>
    </source>
</evidence>
<dbReference type="PANTHER" id="PTHR43685:SF5">
    <property type="entry name" value="GLYCOSYLTRANSFERASE EPSE-RELATED"/>
    <property type="match status" value="1"/>
</dbReference>
<accession>A0A1J7BL73</accession>
<reference evidence="5 6" key="1">
    <citation type="submission" date="2016-10" db="EMBL/GenBank/DDBJ databases">
        <title>Genome sequence of Streptomyces gilvigriseus MUSC 26.</title>
        <authorList>
            <person name="Lee L.-H."/>
            <person name="Ser H.-L."/>
        </authorList>
    </citation>
    <scope>NUCLEOTIDE SEQUENCE [LARGE SCALE GENOMIC DNA]</scope>
    <source>
        <strain evidence="5 6">MUSC 26</strain>
    </source>
</reference>
<organism evidence="5 6">
    <name type="scientific">Mangrovactinospora gilvigrisea</name>
    <dbReference type="NCBI Taxonomy" id="1428644"/>
    <lineage>
        <taxon>Bacteria</taxon>
        <taxon>Bacillati</taxon>
        <taxon>Actinomycetota</taxon>
        <taxon>Actinomycetes</taxon>
        <taxon>Kitasatosporales</taxon>
        <taxon>Streptomycetaceae</taxon>
        <taxon>Mangrovactinospora</taxon>
    </lineage>
</organism>
<dbReference type="SUPFAM" id="SSF53448">
    <property type="entry name" value="Nucleotide-diphospho-sugar transferases"/>
    <property type="match status" value="1"/>
</dbReference>